<proteinExistence type="predicted"/>
<gene>
    <name evidence="1" type="ORF">E7V67_005785</name>
</gene>
<reference evidence="1 2" key="1">
    <citation type="journal article" date="2019" name="Int. J. Syst. Evol. Microbiol.">
        <title>The Draft Whole-Genome Sequence of the Antibiotic Producer Empedobacter haloabium ATCC 31962 Provides Indications for Its Taxonomic Reclassification.</title>
        <authorList>
            <person name="Miess H."/>
            <person name="Arlt P."/>
            <person name="Apel A.K."/>
            <person name="Weber T."/>
            <person name="Nieselt K."/>
            <person name="Hanssen F."/>
            <person name="Czemmel S."/>
            <person name="Nahnsen S."/>
            <person name="Gross H."/>
        </authorList>
    </citation>
    <scope>NUCLEOTIDE SEQUENCE [LARGE SCALE GENOMIC DNA]</scope>
    <source>
        <strain evidence="1 2">ATCC 31962</strain>
    </source>
</reference>
<accession>A0ABZ1UPC6</accession>
<evidence type="ECO:0000313" key="2">
    <source>
        <dbReference type="Proteomes" id="UP000321323"/>
    </source>
</evidence>
<dbReference type="EMBL" id="CP136508">
    <property type="protein sequence ID" value="WUR14615.1"/>
    <property type="molecule type" value="Genomic_DNA"/>
</dbReference>
<keyword evidence="2" id="KW-1185">Reference proteome</keyword>
<protein>
    <submittedName>
        <fullName evidence="1">Uncharacterized protein</fullName>
    </submittedName>
</protein>
<sequence length="188" mass="21543">MISHPPIYDVLSELMRLTRGLNDVCPIGYLTRMQAATTASAFYAEALRLGYAVNSKELRDTGDERVHHWCNLIWRHMKEVRSHLTLILFPHTPEQRSEWLDSFARSPGGRFAFRDDGSLHVDLVHATLNGTALHIRRLWTHVGGVNDPLQSFTIRLNPIQCGDFEARAREARAMQDWIDLKPHHPSVN</sequence>
<dbReference type="Proteomes" id="UP000321323">
    <property type="component" value="Chromosome"/>
</dbReference>
<organism evidence="1 2">
    <name type="scientific">[Empedobacter] haloabium</name>
    <dbReference type="NCBI Taxonomy" id="592317"/>
    <lineage>
        <taxon>Bacteria</taxon>
        <taxon>Pseudomonadati</taxon>
        <taxon>Pseudomonadota</taxon>
        <taxon>Betaproteobacteria</taxon>
        <taxon>Burkholderiales</taxon>
        <taxon>Oxalobacteraceae</taxon>
        <taxon>Telluria group</taxon>
        <taxon>Telluria group incertae sedis</taxon>
    </lineage>
</organism>
<name>A0ABZ1UPC6_9BURK</name>
<evidence type="ECO:0000313" key="1">
    <source>
        <dbReference type="EMBL" id="WUR14615.1"/>
    </source>
</evidence>